<dbReference type="EMBL" id="JH717899">
    <property type="protein sequence ID" value="EWZ42155.1"/>
    <property type="molecule type" value="Genomic_DNA"/>
</dbReference>
<gene>
    <name evidence="1" type="ORF">FOZG_07181</name>
</gene>
<dbReference type="AlphaFoldDB" id="W9KJJ2"/>
<dbReference type="Proteomes" id="UP000030766">
    <property type="component" value="Unassembled WGS sequence"/>
</dbReference>
<reference evidence="1" key="1">
    <citation type="submission" date="2011-06" db="EMBL/GenBank/DDBJ databases">
        <title>The Genome Sequence of Fusarium oxysporum Fo47.</title>
        <authorList>
            <consortium name="The Broad Institute Genome Sequencing Platform"/>
            <person name="Ma L.-J."/>
            <person name="Gale L.R."/>
            <person name="Schwartz D.C."/>
            <person name="Zhou S."/>
            <person name="Corby-Kistler H."/>
            <person name="Young S.K."/>
            <person name="Zeng Q."/>
            <person name="Gargeya S."/>
            <person name="Fitzgerald M."/>
            <person name="Haas B."/>
            <person name="Abouelleil A."/>
            <person name="Alvarado L."/>
            <person name="Arachchi H.M."/>
            <person name="Berlin A."/>
            <person name="Brown A."/>
            <person name="Chapman S.B."/>
            <person name="Chen Z."/>
            <person name="Dunbar C."/>
            <person name="Freedman E."/>
            <person name="Gearin G."/>
            <person name="Gellesch M."/>
            <person name="Goldberg J."/>
            <person name="Griggs A."/>
            <person name="Gujja S."/>
            <person name="Heiman D."/>
            <person name="Howarth C."/>
            <person name="Larson L."/>
            <person name="Lui A."/>
            <person name="MacDonald P.J.P."/>
            <person name="Mehta T."/>
            <person name="Montmayeur A."/>
            <person name="Murphy C."/>
            <person name="Neiman D."/>
            <person name="Pearson M."/>
            <person name="Priest M."/>
            <person name="Roberts A."/>
            <person name="Saif S."/>
            <person name="Shea T."/>
            <person name="Shenoy N."/>
            <person name="Sisk P."/>
            <person name="Stolte C."/>
            <person name="Sykes S."/>
            <person name="Wortman J."/>
            <person name="Nusbaum C."/>
            <person name="Birren B."/>
        </authorList>
    </citation>
    <scope>NUCLEOTIDE SEQUENCE [LARGE SCALE GENOMIC DNA]</scope>
    <source>
        <strain evidence="1">Fo47</strain>
    </source>
</reference>
<evidence type="ECO:0000313" key="1">
    <source>
        <dbReference type="EMBL" id="EWZ42155.1"/>
    </source>
</evidence>
<reference evidence="1" key="2">
    <citation type="submission" date="2012-06" db="EMBL/GenBank/DDBJ databases">
        <title>Annotation of the Genome Sequence of Fusarium oxysporum Fo47.</title>
        <authorList>
            <consortium name="The Broad Institute Genomics Platform"/>
            <person name="Ma L.-J."/>
            <person name="Corby-Kistler H."/>
            <person name="Broz K."/>
            <person name="Gale L.R."/>
            <person name="Jonkers W."/>
            <person name="O'Donnell K."/>
            <person name="Ploetz R."/>
            <person name="Steinberg C."/>
            <person name="Schwartz D.C."/>
            <person name="VanEtten H."/>
            <person name="Zhou S."/>
            <person name="Young S.K."/>
            <person name="Zeng Q."/>
            <person name="Gargeya S."/>
            <person name="Fitzgerald M."/>
            <person name="Abouelleil A."/>
            <person name="Alvarado L."/>
            <person name="Chapman S.B."/>
            <person name="Gainer-Dewar J."/>
            <person name="Goldberg J."/>
            <person name="Griggs A."/>
            <person name="Gujja S."/>
            <person name="Hansen M."/>
            <person name="Howarth C."/>
            <person name="Imamovic A."/>
            <person name="Ireland A."/>
            <person name="Larimer J."/>
            <person name="McCowan C."/>
            <person name="Murphy C."/>
            <person name="Pearson M."/>
            <person name="Poon T.W."/>
            <person name="Priest M."/>
            <person name="Roberts A."/>
            <person name="Saif S."/>
            <person name="Shea T."/>
            <person name="Sykes S."/>
            <person name="Wortman J."/>
            <person name="Nusbaum C."/>
            <person name="Birren B."/>
        </authorList>
    </citation>
    <scope>NUCLEOTIDE SEQUENCE</scope>
    <source>
        <strain evidence="1">Fo47</strain>
    </source>
</reference>
<dbReference type="VEuPathDB" id="FungiDB:FOZG_07181"/>
<proteinExistence type="predicted"/>
<dbReference type="HOGENOM" id="CLU_3351106_0_0_1"/>
<accession>W9KJJ2</accession>
<sequence length="37" mass="4226">MALYPQGMKVKVEYKGKNVVGVARKYEAEYMGENESK</sequence>
<name>W9KJJ2_FUSOX</name>
<organism evidence="1">
    <name type="scientific">Fusarium oxysporum Fo47</name>
    <dbReference type="NCBI Taxonomy" id="660027"/>
    <lineage>
        <taxon>Eukaryota</taxon>
        <taxon>Fungi</taxon>
        <taxon>Dikarya</taxon>
        <taxon>Ascomycota</taxon>
        <taxon>Pezizomycotina</taxon>
        <taxon>Sordariomycetes</taxon>
        <taxon>Hypocreomycetidae</taxon>
        <taxon>Hypocreales</taxon>
        <taxon>Nectriaceae</taxon>
        <taxon>Fusarium</taxon>
        <taxon>Fusarium oxysporum species complex</taxon>
    </lineage>
</organism>
<protein>
    <submittedName>
        <fullName evidence="1">Uncharacterized protein</fullName>
    </submittedName>
</protein>